<accession>A0A1Q5P252</accession>
<dbReference type="Proteomes" id="UP000186524">
    <property type="component" value="Unassembled WGS sequence"/>
</dbReference>
<dbReference type="STRING" id="1714354.BLL40_10485"/>
<dbReference type="InterPro" id="IPR015943">
    <property type="entry name" value="WD40/YVTN_repeat-like_dom_sf"/>
</dbReference>
<dbReference type="InterPro" id="IPR011044">
    <property type="entry name" value="Quino_amine_DH_bsu"/>
</dbReference>
<dbReference type="Gene3D" id="2.130.10.10">
    <property type="entry name" value="YVTN repeat-like/Quinoprotein amine dehydrogenase"/>
    <property type="match status" value="1"/>
</dbReference>
<comment type="caution">
    <text evidence="4">The sequence shown here is derived from an EMBL/GenBank/DDBJ whole genome shotgun (WGS) entry which is preliminary data.</text>
</comment>
<proteinExistence type="predicted"/>
<dbReference type="PANTHER" id="PTHR46928:SF1">
    <property type="entry name" value="MESENCHYME-SPECIFIC CELL SURFACE GLYCOPROTEIN"/>
    <property type="match status" value="1"/>
</dbReference>
<feature type="domain" description="SLH" evidence="3">
    <location>
        <begin position="620"/>
        <end position="683"/>
    </location>
</feature>
<dbReference type="NCBIfam" id="NF038117">
    <property type="entry name" value="choice_anch_I"/>
    <property type="match status" value="1"/>
</dbReference>
<keyword evidence="5" id="KW-1185">Reference proteome</keyword>
<protein>
    <recommendedName>
        <fullName evidence="3">SLH domain-containing protein</fullName>
    </recommendedName>
</protein>
<dbReference type="PROSITE" id="PS51272">
    <property type="entry name" value="SLH"/>
    <property type="match status" value="2"/>
</dbReference>
<feature type="chain" id="PRO_5013202722" description="SLH domain-containing protein" evidence="2">
    <location>
        <begin position="26"/>
        <end position="703"/>
    </location>
</feature>
<evidence type="ECO:0000313" key="4">
    <source>
        <dbReference type="EMBL" id="OKL36317.1"/>
    </source>
</evidence>
<gene>
    <name evidence="4" type="ORF">BLL40_10485</name>
</gene>
<dbReference type="Pfam" id="PF00395">
    <property type="entry name" value="SLH"/>
    <property type="match status" value="3"/>
</dbReference>
<evidence type="ECO:0000256" key="2">
    <source>
        <dbReference type="SAM" id="SignalP"/>
    </source>
</evidence>
<dbReference type="SUPFAM" id="SSF50969">
    <property type="entry name" value="YVTN repeat-like/Quinoprotein amine dehydrogenase"/>
    <property type="match status" value="2"/>
</dbReference>
<feature type="signal peptide" evidence="2">
    <location>
        <begin position="1"/>
        <end position="25"/>
    </location>
</feature>
<organism evidence="4 5">
    <name type="scientific">Domibacillus mangrovi</name>
    <dbReference type="NCBI Taxonomy" id="1714354"/>
    <lineage>
        <taxon>Bacteria</taxon>
        <taxon>Bacillati</taxon>
        <taxon>Bacillota</taxon>
        <taxon>Bacilli</taxon>
        <taxon>Bacillales</taxon>
        <taxon>Bacillaceae</taxon>
        <taxon>Domibacillus</taxon>
    </lineage>
</organism>
<dbReference type="InterPro" id="IPR001119">
    <property type="entry name" value="SLH_dom"/>
</dbReference>
<dbReference type="InterPro" id="IPR052956">
    <property type="entry name" value="Mesenchyme-surface_protein"/>
</dbReference>
<dbReference type="InterPro" id="IPR055188">
    <property type="entry name" value="Choice_anch_I"/>
</dbReference>
<evidence type="ECO:0000259" key="3">
    <source>
        <dbReference type="PROSITE" id="PS51272"/>
    </source>
</evidence>
<feature type="domain" description="SLH" evidence="3">
    <location>
        <begin position="549"/>
        <end position="612"/>
    </location>
</feature>
<dbReference type="AlphaFoldDB" id="A0A1Q5P252"/>
<dbReference type="EMBL" id="MRWQ01000008">
    <property type="protein sequence ID" value="OKL36317.1"/>
    <property type="molecule type" value="Genomic_DNA"/>
</dbReference>
<name>A0A1Q5P252_9BACI</name>
<evidence type="ECO:0000313" key="5">
    <source>
        <dbReference type="Proteomes" id="UP000186524"/>
    </source>
</evidence>
<keyword evidence="1 2" id="KW-0732">Signal</keyword>
<dbReference type="PANTHER" id="PTHR46928">
    <property type="entry name" value="MESENCHYME-SPECIFIC CELL SURFACE GLYCOPROTEIN"/>
    <property type="match status" value="1"/>
</dbReference>
<reference evidence="4 5" key="1">
    <citation type="submission" date="2016-12" db="EMBL/GenBank/DDBJ databases">
        <title>Domibacillus sp. SAOS 44 whole genome sequencing.</title>
        <authorList>
            <person name="Verma A."/>
            <person name="Krishnamurthi S."/>
        </authorList>
    </citation>
    <scope>NUCLEOTIDE SEQUENCE [LARGE SCALE GENOMIC DNA]</scope>
    <source>
        <strain evidence="4 5">SAOS 44</strain>
    </source>
</reference>
<dbReference type="Pfam" id="PF22494">
    <property type="entry name" value="choice_anch_I"/>
    <property type="match status" value="1"/>
</dbReference>
<evidence type="ECO:0000256" key="1">
    <source>
        <dbReference type="ARBA" id="ARBA00022729"/>
    </source>
</evidence>
<sequence length="703" mass="76205">MKKMMKWTAPAVLTAALLAPITAGAAYSDSVNVKKIASYTSAAADEDGGVAEIVKYHAKSNSFYVINGKNQKIDIVSLEKGTLAKKKEIHIPSLVNSDTFTYGDVTSISIHGDHIAAAVQHEDYSKNGVMIVMDLNGNLLHTYETGVQPDMLTYSADGHYLLSANEGEPRMGLKNGVDPEGSITIVDTTTDTVKNVKFTDESVIADDVHIRTGTAATDLEPEYIALSGDGTTAYVTLQENNAVAAVNFTAASIESVRSLGYKDHSKEANALDAARDGKIHIETLPVLGVYMPDAISAVTIDGEDYLLTANEGDATEWEEFVNVADFKDWKENLADSSMKNSTAYDKLEVLTDLGTEAIYTLGGRSFSIWKADTLEQVFDSGSDFEKITAERLPKYFNWSNDDDVMDKRSAKKGPEPEEIKTGMIDGKLVAMIGLERIGGVMTYDISNPENPVFLNYTNTRDFNDKIAGDVAPEGFDFISAENSPTKKPVLLVANEVSGTVSALEYRGTNSIGKKGYVQGFNDGTFRPDQKVTRGELSAMMADNLDVKGTGSPFKDVPAGSRFADSIAAITDEGLLSGYSNGHFGPTHSLTRAQFAAIVDRYMTNTCENAAISSYCSADEEIVKYSDVKDSYWASNAIQSVSSAGFMNGYGNGEFRPDRTVTRAEAVKVLHKVFNRETSSANNATFKDVEADHWAFKEIQSAVN</sequence>
<dbReference type="OrthoDB" id="9801679at2"/>